<name>A0A2V1HTH3_9MICO</name>
<feature type="domain" description="HTH lacI-type" evidence="4">
    <location>
        <begin position="10"/>
        <end position="64"/>
    </location>
</feature>
<dbReference type="PANTHER" id="PTHR30146">
    <property type="entry name" value="LACI-RELATED TRANSCRIPTIONAL REPRESSOR"/>
    <property type="match status" value="1"/>
</dbReference>
<keyword evidence="3" id="KW-0804">Transcription</keyword>
<dbReference type="SMART" id="SM00354">
    <property type="entry name" value="HTH_LACI"/>
    <property type="match status" value="1"/>
</dbReference>
<dbReference type="SUPFAM" id="SSF53822">
    <property type="entry name" value="Periplasmic binding protein-like I"/>
    <property type="match status" value="1"/>
</dbReference>
<dbReference type="InterPro" id="IPR010982">
    <property type="entry name" value="Lambda_DNA-bd_dom_sf"/>
</dbReference>
<dbReference type="EMBL" id="QEOP01000004">
    <property type="protein sequence ID" value="PVZ93394.1"/>
    <property type="molecule type" value="Genomic_DNA"/>
</dbReference>
<dbReference type="AlphaFoldDB" id="A0A2V1HTH3"/>
<dbReference type="Pfam" id="PF00356">
    <property type="entry name" value="LacI"/>
    <property type="match status" value="1"/>
</dbReference>
<evidence type="ECO:0000259" key="4">
    <source>
        <dbReference type="PROSITE" id="PS50932"/>
    </source>
</evidence>
<dbReference type="PROSITE" id="PS50932">
    <property type="entry name" value="HTH_LACI_2"/>
    <property type="match status" value="1"/>
</dbReference>
<evidence type="ECO:0000256" key="3">
    <source>
        <dbReference type="ARBA" id="ARBA00023163"/>
    </source>
</evidence>
<protein>
    <submittedName>
        <fullName evidence="5">LacI family transcriptional regulator</fullName>
    </submittedName>
</protein>
<dbReference type="PROSITE" id="PS00356">
    <property type="entry name" value="HTH_LACI_1"/>
    <property type="match status" value="1"/>
</dbReference>
<dbReference type="OrthoDB" id="3324394at2"/>
<accession>A0A2V1HTH3</accession>
<dbReference type="Gene3D" id="3.40.50.2300">
    <property type="match status" value="2"/>
</dbReference>
<keyword evidence="6" id="KW-1185">Reference proteome</keyword>
<dbReference type="InterPro" id="IPR046335">
    <property type="entry name" value="LacI/GalR-like_sensor"/>
</dbReference>
<evidence type="ECO:0000256" key="1">
    <source>
        <dbReference type="ARBA" id="ARBA00023015"/>
    </source>
</evidence>
<evidence type="ECO:0000313" key="5">
    <source>
        <dbReference type="EMBL" id="PVZ93394.1"/>
    </source>
</evidence>
<dbReference type="SUPFAM" id="SSF47413">
    <property type="entry name" value="lambda repressor-like DNA-binding domains"/>
    <property type="match status" value="1"/>
</dbReference>
<organism evidence="5 6">
    <name type="scientific">Amnibacterium flavum</name>
    <dbReference type="NCBI Taxonomy" id="2173173"/>
    <lineage>
        <taxon>Bacteria</taxon>
        <taxon>Bacillati</taxon>
        <taxon>Actinomycetota</taxon>
        <taxon>Actinomycetes</taxon>
        <taxon>Micrococcales</taxon>
        <taxon>Microbacteriaceae</taxon>
        <taxon>Amnibacterium</taxon>
    </lineage>
</organism>
<dbReference type="Pfam" id="PF13377">
    <property type="entry name" value="Peripla_BP_3"/>
    <property type="match status" value="1"/>
</dbReference>
<dbReference type="GO" id="GO:0000976">
    <property type="term" value="F:transcription cis-regulatory region binding"/>
    <property type="evidence" value="ECO:0007669"/>
    <property type="project" value="TreeGrafter"/>
</dbReference>
<gene>
    <name evidence="5" type="ORF">DDQ50_15585</name>
</gene>
<dbReference type="InterPro" id="IPR000843">
    <property type="entry name" value="HTH_LacI"/>
</dbReference>
<sequence>MTDRPGEGRVSIRDVARAAGVSPTTVSHALSGRRPVAPETARRIRALVPDLGYAPWGGAGQTSAARSFQLGLIVPDISNHFYADVAVGIEITADTEDYGVMICAAQFDPHRERRYFNLLRSGAIDGLVYIPGNASFDPTLEELCARYPVVIVDEPVPHVTTRPTIFADNVLGGRLAAEHLHSLGHERVAVFTGPPGLVSTEERVQGFHEIYPDALLLRGEYTEGAGRTLARVLAKYHPGVTAVFAGNDLVAFGAVGMWEELGLRVPDDISVLGFDDADFAGRMTPALSTIRQRGRQLGARAAELLIGHLVHGAELGGDRIALEVELVERASTAPPRV</sequence>
<keyword evidence="1" id="KW-0805">Transcription regulation</keyword>
<keyword evidence="2" id="KW-0238">DNA-binding</keyword>
<proteinExistence type="predicted"/>
<comment type="caution">
    <text evidence="5">The sequence shown here is derived from an EMBL/GenBank/DDBJ whole genome shotgun (WGS) entry which is preliminary data.</text>
</comment>
<dbReference type="Gene3D" id="1.10.260.40">
    <property type="entry name" value="lambda repressor-like DNA-binding domains"/>
    <property type="match status" value="1"/>
</dbReference>
<dbReference type="CDD" id="cd06267">
    <property type="entry name" value="PBP1_LacI_sugar_binding-like"/>
    <property type="match status" value="1"/>
</dbReference>
<reference evidence="5 6" key="1">
    <citation type="submission" date="2018-05" db="EMBL/GenBank/DDBJ databases">
        <title>Amnibacterium sp. M8JJ-5, whole genome shotgun sequence.</title>
        <authorList>
            <person name="Tuo L."/>
        </authorList>
    </citation>
    <scope>NUCLEOTIDE SEQUENCE [LARGE SCALE GENOMIC DNA]</scope>
    <source>
        <strain evidence="5 6">M8JJ-5</strain>
    </source>
</reference>
<dbReference type="InterPro" id="IPR028082">
    <property type="entry name" value="Peripla_BP_I"/>
</dbReference>
<evidence type="ECO:0000256" key="2">
    <source>
        <dbReference type="ARBA" id="ARBA00023125"/>
    </source>
</evidence>
<dbReference type="RefSeq" id="WP_116757722.1">
    <property type="nucleotide sequence ID" value="NZ_JBHUEX010000001.1"/>
</dbReference>
<evidence type="ECO:0000313" key="6">
    <source>
        <dbReference type="Proteomes" id="UP000244893"/>
    </source>
</evidence>
<dbReference type="PANTHER" id="PTHR30146:SF138">
    <property type="entry name" value="TRANSCRIPTIONAL REGULATORY PROTEIN"/>
    <property type="match status" value="1"/>
</dbReference>
<dbReference type="CDD" id="cd01392">
    <property type="entry name" value="HTH_LacI"/>
    <property type="match status" value="1"/>
</dbReference>
<dbReference type="GO" id="GO:0003700">
    <property type="term" value="F:DNA-binding transcription factor activity"/>
    <property type="evidence" value="ECO:0007669"/>
    <property type="project" value="TreeGrafter"/>
</dbReference>
<dbReference type="Proteomes" id="UP000244893">
    <property type="component" value="Unassembled WGS sequence"/>
</dbReference>